<name>A0AA44TD87_BACCE</name>
<dbReference type="Proteomes" id="UP000226357">
    <property type="component" value="Unassembled WGS sequence"/>
</dbReference>
<dbReference type="InterPro" id="IPR043519">
    <property type="entry name" value="NT_sf"/>
</dbReference>
<dbReference type="Pfam" id="PF18765">
    <property type="entry name" value="Polbeta"/>
    <property type="match status" value="1"/>
</dbReference>
<feature type="domain" description="Polymerase beta nucleotidyltransferase" evidence="1">
    <location>
        <begin position="11"/>
        <end position="98"/>
    </location>
</feature>
<dbReference type="EMBL" id="NVBO01000244">
    <property type="protein sequence ID" value="PFR96831.1"/>
    <property type="molecule type" value="Genomic_DNA"/>
</dbReference>
<protein>
    <recommendedName>
        <fullName evidence="1">Polymerase beta nucleotidyltransferase domain-containing protein</fullName>
    </recommendedName>
</protein>
<evidence type="ECO:0000259" key="1">
    <source>
        <dbReference type="Pfam" id="PF18765"/>
    </source>
</evidence>
<accession>A0AA44TD87</accession>
<dbReference type="RefSeq" id="WP_098523242.1">
    <property type="nucleotide sequence ID" value="NZ_NUYJ01000064.1"/>
</dbReference>
<proteinExistence type="predicted"/>
<dbReference type="AlphaFoldDB" id="A0AA44TD87"/>
<comment type="caution">
    <text evidence="2">The sequence shown here is derived from an EMBL/GenBank/DDBJ whole genome shotgun (WGS) entry which is preliminary data.</text>
</comment>
<dbReference type="Gene3D" id="3.30.460.10">
    <property type="entry name" value="Beta Polymerase, domain 2"/>
    <property type="match status" value="1"/>
</dbReference>
<organism evidence="2 3">
    <name type="scientific">Bacillus cereus</name>
    <dbReference type="NCBI Taxonomy" id="1396"/>
    <lineage>
        <taxon>Bacteria</taxon>
        <taxon>Bacillati</taxon>
        <taxon>Bacillota</taxon>
        <taxon>Bacilli</taxon>
        <taxon>Bacillales</taxon>
        <taxon>Bacillaceae</taxon>
        <taxon>Bacillus</taxon>
        <taxon>Bacillus cereus group</taxon>
    </lineage>
</organism>
<dbReference type="InterPro" id="IPR041633">
    <property type="entry name" value="Polbeta"/>
</dbReference>
<evidence type="ECO:0000313" key="3">
    <source>
        <dbReference type="Proteomes" id="UP000226357"/>
    </source>
</evidence>
<evidence type="ECO:0000313" key="2">
    <source>
        <dbReference type="EMBL" id="PFR96831.1"/>
    </source>
</evidence>
<gene>
    <name evidence="2" type="ORF">COK38_20305</name>
</gene>
<reference evidence="2 3" key="1">
    <citation type="submission" date="2017-09" db="EMBL/GenBank/DDBJ databases">
        <title>Large-scale bioinformatics analysis of Bacillus genomes uncovers conserved roles of natural products in bacterial physiology.</title>
        <authorList>
            <consortium name="Agbiome Team Llc"/>
            <person name="Bleich R.M."/>
            <person name="Grubbs K.J."/>
            <person name="Santa Maria K.C."/>
            <person name="Allen S.E."/>
            <person name="Farag S."/>
            <person name="Shank E.A."/>
            <person name="Bowers A."/>
        </authorList>
    </citation>
    <scope>NUCLEOTIDE SEQUENCE [LARGE SCALE GENOMIC DNA]</scope>
    <source>
        <strain evidence="2 3">AFS067272</strain>
    </source>
</reference>
<sequence>MRWQEDMLQVIQAYLLQVSFVKVAYIFCSQAREEGIEHYNYHIAIETKNVSYRQFQWLCFELTEELEGREKFDVVHLNAISNQQLKKRILREGKLFVQRI</sequence>